<evidence type="ECO:0000313" key="4">
    <source>
        <dbReference type="Proteomes" id="UP000515154"/>
    </source>
</evidence>
<evidence type="ECO:0000313" key="5">
    <source>
        <dbReference type="RefSeq" id="XP_036367382.1"/>
    </source>
</evidence>
<evidence type="ECO:0000256" key="2">
    <source>
        <dbReference type="ARBA" id="ARBA00022737"/>
    </source>
</evidence>
<dbReference type="Proteomes" id="UP000515154">
    <property type="component" value="Linkage group LG19"/>
</dbReference>
<accession>A0A7E6FKJ3</accession>
<dbReference type="Gene3D" id="2.130.10.10">
    <property type="entry name" value="YVTN repeat-like/Quinoprotein amine dehydrogenase"/>
    <property type="match status" value="2"/>
</dbReference>
<proteinExistence type="predicted"/>
<dbReference type="PANTHER" id="PTHR19854">
    <property type="entry name" value="TRANSDUCIN BETA-LIKE 3"/>
    <property type="match status" value="1"/>
</dbReference>
<dbReference type="PROSITE" id="PS00678">
    <property type="entry name" value="WD_REPEATS_1"/>
    <property type="match status" value="1"/>
</dbReference>
<keyword evidence="2" id="KW-0677">Repeat</keyword>
<dbReference type="RefSeq" id="XP_036367382.1">
    <property type="nucleotide sequence ID" value="XM_036511489.1"/>
</dbReference>
<keyword evidence="1 3" id="KW-0853">WD repeat</keyword>
<dbReference type="InterPro" id="IPR019775">
    <property type="entry name" value="WD40_repeat_CS"/>
</dbReference>
<gene>
    <name evidence="5" type="primary">LOC115221990</name>
</gene>
<dbReference type="PANTHER" id="PTHR19854:SF1">
    <property type="entry name" value="GUANINE NUCLEOTIDE-BINDING PROTEIN SUBUNIT BETA-LIKE PROTEIN 1"/>
    <property type="match status" value="1"/>
</dbReference>
<dbReference type="Pfam" id="PF00400">
    <property type="entry name" value="WD40"/>
    <property type="match status" value="2"/>
</dbReference>
<dbReference type="PROSITE" id="PS50294">
    <property type="entry name" value="WD_REPEATS_REGION"/>
    <property type="match status" value="1"/>
</dbReference>
<organism evidence="4 5">
    <name type="scientific">Octopus sinensis</name>
    <name type="common">East Asian common octopus</name>
    <dbReference type="NCBI Taxonomy" id="2607531"/>
    <lineage>
        <taxon>Eukaryota</taxon>
        <taxon>Metazoa</taxon>
        <taxon>Spiralia</taxon>
        <taxon>Lophotrochozoa</taxon>
        <taxon>Mollusca</taxon>
        <taxon>Cephalopoda</taxon>
        <taxon>Coleoidea</taxon>
        <taxon>Octopodiformes</taxon>
        <taxon>Octopoda</taxon>
        <taxon>Incirrata</taxon>
        <taxon>Octopodidae</taxon>
        <taxon>Octopus</taxon>
    </lineage>
</organism>
<evidence type="ECO:0000256" key="1">
    <source>
        <dbReference type="ARBA" id="ARBA00022574"/>
    </source>
</evidence>
<dbReference type="AlphaFoldDB" id="A0A7E6FKJ3"/>
<dbReference type="SUPFAM" id="SSF50978">
    <property type="entry name" value="WD40 repeat-like"/>
    <property type="match status" value="1"/>
</dbReference>
<feature type="repeat" description="WD" evidence="3">
    <location>
        <begin position="292"/>
        <end position="326"/>
    </location>
</feature>
<name>A0A7E6FKJ3_9MOLL</name>
<reference evidence="5" key="1">
    <citation type="submission" date="2025-08" db="UniProtKB">
        <authorList>
            <consortium name="RefSeq"/>
        </authorList>
    </citation>
    <scope>IDENTIFICATION</scope>
</reference>
<keyword evidence="4" id="KW-1185">Reference proteome</keyword>
<dbReference type="InterPro" id="IPR036322">
    <property type="entry name" value="WD40_repeat_dom_sf"/>
</dbReference>
<sequence>MGEDISHMTQASPDPVFILRNSDKSPITCLKFLTFPSGTFLSAGTQNGDISLWDMNLKRVTQQEKKAHEVRGLLWIDQLKCSGHVVTTGRDGHLIFWDAGNGWQKINEVAKCSIGFCQGCVIPGDSTNSPLIAVPSQEESQVNIIDSVNQQNVAFLKPSDHFEGNKYGMCMDIAKMKHNQSGLLIGYENGCIALWDIRERKIIDCISLYEEMVTCVCCSESGHGWSGSVNDKLTQWSVCQDNGFTKLPAVQLTNSGINHMKLRNDERILAVAGWDSNIRILGTKKGKPLAVLSYHKLSVKCVAFSDNDLLAAGSQDGSISLWDIYR</sequence>
<evidence type="ECO:0000256" key="3">
    <source>
        <dbReference type="PROSITE-ProRule" id="PRU00221"/>
    </source>
</evidence>
<dbReference type="InterPro" id="IPR001680">
    <property type="entry name" value="WD40_rpt"/>
</dbReference>
<dbReference type="InterPro" id="IPR015943">
    <property type="entry name" value="WD40/YVTN_repeat-like_dom_sf"/>
</dbReference>
<dbReference type="PROSITE" id="PS50082">
    <property type="entry name" value="WD_REPEATS_2"/>
    <property type="match status" value="1"/>
</dbReference>
<protein>
    <submittedName>
        <fullName evidence="5">Guanine nucleotide-binding protein subunit beta-like protein 1 isoform X2</fullName>
    </submittedName>
</protein>
<dbReference type="SMART" id="SM00320">
    <property type="entry name" value="WD40"/>
    <property type="match status" value="6"/>
</dbReference>